<proteinExistence type="predicted"/>
<dbReference type="AlphaFoldDB" id="A0A645JEF5"/>
<comment type="caution">
    <text evidence="1">The sequence shown here is derived from an EMBL/GenBank/DDBJ whole genome shotgun (WGS) entry which is preliminary data.</text>
</comment>
<dbReference type="EMBL" id="VSSQ01138326">
    <property type="protein sequence ID" value="MPN61562.1"/>
    <property type="molecule type" value="Genomic_DNA"/>
</dbReference>
<name>A0A645JEF5_9ZZZZ</name>
<sequence>MKRRLLVGMVALLMLLTFGLSAAAEVTTITFMGW</sequence>
<protein>
    <submittedName>
        <fullName evidence="1">Uncharacterized protein</fullName>
    </submittedName>
</protein>
<reference evidence="1" key="1">
    <citation type="submission" date="2019-08" db="EMBL/GenBank/DDBJ databases">
        <authorList>
            <person name="Kucharzyk K."/>
            <person name="Murdoch R.W."/>
            <person name="Higgins S."/>
            <person name="Loffler F."/>
        </authorList>
    </citation>
    <scope>NUCLEOTIDE SEQUENCE</scope>
</reference>
<evidence type="ECO:0000313" key="1">
    <source>
        <dbReference type="EMBL" id="MPN61562.1"/>
    </source>
</evidence>
<accession>A0A645JEF5</accession>
<organism evidence="1">
    <name type="scientific">bioreactor metagenome</name>
    <dbReference type="NCBI Taxonomy" id="1076179"/>
    <lineage>
        <taxon>unclassified sequences</taxon>
        <taxon>metagenomes</taxon>
        <taxon>ecological metagenomes</taxon>
    </lineage>
</organism>
<gene>
    <name evidence="1" type="ORF">SDC9_209300</name>
</gene>